<dbReference type="AlphaFoldDB" id="A0A976IK85"/>
<evidence type="ECO:0000256" key="1">
    <source>
        <dbReference type="SAM" id="Coils"/>
    </source>
</evidence>
<dbReference type="EMBL" id="SHOA02000001">
    <property type="protein sequence ID" value="TDH73312.1"/>
    <property type="molecule type" value="Genomic_DNA"/>
</dbReference>
<accession>A0A976IK85</accession>
<sequence>MTEYRHSRRPPSTDPRHKRRSRSKSRSASSVASPKHIRRRHRGEHGCHDRHEKAKGAEKEKFENRREAKHRSRMWTVVDSESGAASSLKQEVRKIRDVRRSSCSKHQSPSRSPSFKSLLDSDSKNSESSYDKSSSKRKRKHIKSEKDKKRRKKDKKKKDKTSKKSSKKSALNQDEYGKYGILHESDFHSKSVSFQAWLRNVKKMGEFNGPKWEAMELFKEYMEDFNTCTLPHEKYYDIEKYEMLQYQKQQRKAHAKLESASDMAMDIQADEDRVRRERQALREKKEKEEFRLVLQLMDKEKIEAMREQERLRAQMQMFYKSGNVEEARRLEQLINKVDEDPRLNR</sequence>
<evidence type="ECO:0000313" key="3">
    <source>
        <dbReference type="EMBL" id="TDH73312.1"/>
    </source>
</evidence>
<dbReference type="GeneID" id="94351129"/>
<feature type="compositionally biased region" description="Basic residues" evidence="2">
    <location>
        <begin position="16"/>
        <end position="25"/>
    </location>
</feature>
<feature type="compositionally biased region" description="Basic and acidic residues" evidence="2">
    <location>
        <begin position="90"/>
        <end position="100"/>
    </location>
</feature>
<feature type="coiled-coil region" evidence="1">
    <location>
        <begin position="264"/>
        <end position="314"/>
    </location>
</feature>
<feature type="compositionally biased region" description="Basic and acidic residues" evidence="2">
    <location>
        <begin position="44"/>
        <end position="66"/>
    </location>
</feature>
<gene>
    <name evidence="3" type="ORF">CCR75_007397</name>
</gene>
<dbReference type="RefSeq" id="XP_067822810.1">
    <property type="nucleotide sequence ID" value="XM_067965458.1"/>
</dbReference>
<feature type="compositionally biased region" description="Basic and acidic residues" evidence="2">
    <location>
        <begin position="119"/>
        <end position="134"/>
    </location>
</feature>
<dbReference type="PANTHER" id="PTHR34689:SF1">
    <property type="entry name" value="NUCLEIC ACID-BINDING PROTEIN"/>
    <property type="match status" value="1"/>
</dbReference>
<dbReference type="Proteomes" id="UP000294530">
    <property type="component" value="Unassembled WGS sequence"/>
</dbReference>
<evidence type="ECO:0000256" key="2">
    <source>
        <dbReference type="SAM" id="MobiDB-lite"/>
    </source>
</evidence>
<name>A0A976IK85_BRELC</name>
<keyword evidence="1" id="KW-0175">Coiled coil</keyword>
<organism evidence="3 4">
    <name type="scientific">Bremia lactucae</name>
    <name type="common">Lettuce downy mildew</name>
    <dbReference type="NCBI Taxonomy" id="4779"/>
    <lineage>
        <taxon>Eukaryota</taxon>
        <taxon>Sar</taxon>
        <taxon>Stramenopiles</taxon>
        <taxon>Oomycota</taxon>
        <taxon>Peronosporomycetes</taxon>
        <taxon>Peronosporales</taxon>
        <taxon>Peronosporaceae</taxon>
        <taxon>Bremia</taxon>
    </lineage>
</organism>
<reference evidence="3 4" key="1">
    <citation type="journal article" date="2021" name="Genome Biol.">
        <title>AFLAP: assembly-free linkage analysis pipeline using k-mers from genome sequencing data.</title>
        <authorList>
            <person name="Fletcher K."/>
            <person name="Zhang L."/>
            <person name="Gil J."/>
            <person name="Han R."/>
            <person name="Cavanaugh K."/>
            <person name="Michelmore R."/>
        </authorList>
    </citation>
    <scope>NUCLEOTIDE SEQUENCE [LARGE SCALE GENOMIC DNA]</scope>
    <source>
        <strain evidence="3 4">SF5</strain>
    </source>
</reference>
<comment type="caution">
    <text evidence="3">The sequence shown here is derived from an EMBL/GenBank/DDBJ whole genome shotgun (WGS) entry which is preliminary data.</text>
</comment>
<evidence type="ECO:0000313" key="4">
    <source>
        <dbReference type="Proteomes" id="UP000294530"/>
    </source>
</evidence>
<keyword evidence="4" id="KW-1185">Reference proteome</keyword>
<feature type="region of interest" description="Disordered" evidence="2">
    <location>
        <begin position="1"/>
        <end position="175"/>
    </location>
</feature>
<dbReference type="OrthoDB" id="2538345at2759"/>
<feature type="compositionally biased region" description="Basic residues" evidence="2">
    <location>
        <begin position="135"/>
        <end position="167"/>
    </location>
</feature>
<dbReference type="PANTHER" id="PTHR34689">
    <property type="entry name" value="NUCLEIC ACID-BINDING PROTEIN"/>
    <property type="match status" value="1"/>
</dbReference>
<evidence type="ECO:0008006" key="5">
    <source>
        <dbReference type="Google" id="ProtNLM"/>
    </source>
</evidence>
<protein>
    <recommendedName>
        <fullName evidence="5">ADP-ribosylation factor-like protein 6-interacting protein 4</fullName>
    </recommendedName>
</protein>
<dbReference type="KEGG" id="blac:94351129"/>
<proteinExistence type="predicted"/>